<proteinExistence type="predicted"/>
<evidence type="ECO:0000313" key="2">
    <source>
        <dbReference type="EMBL" id="EEF76212.1"/>
    </source>
</evidence>
<organism evidence="2 3">
    <name type="scientific">Phocaeicola coprophilus DSM 18228 = JCM 13818</name>
    <dbReference type="NCBI Taxonomy" id="547042"/>
    <lineage>
        <taxon>Bacteria</taxon>
        <taxon>Pseudomonadati</taxon>
        <taxon>Bacteroidota</taxon>
        <taxon>Bacteroidia</taxon>
        <taxon>Bacteroidales</taxon>
        <taxon>Bacteroidaceae</taxon>
        <taxon>Phocaeicola</taxon>
    </lineage>
</organism>
<feature type="region of interest" description="Disordered" evidence="1">
    <location>
        <begin position="1"/>
        <end position="43"/>
    </location>
</feature>
<dbReference type="EMBL" id="ACBW01000121">
    <property type="protein sequence ID" value="EEF76212.1"/>
    <property type="molecule type" value="Genomic_DNA"/>
</dbReference>
<dbReference type="Proteomes" id="UP000014073">
    <property type="component" value="Unassembled WGS sequence"/>
</dbReference>
<dbReference type="STRING" id="547042.BACCOPRO_01710"/>
<gene>
    <name evidence="2" type="ORF">BACCOPRO_01710</name>
</gene>
<evidence type="ECO:0000256" key="1">
    <source>
        <dbReference type="SAM" id="MobiDB-lite"/>
    </source>
</evidence>
<name>S0F902_9BACT</name>
<keyword evidence="3" id="KW-1185">Reference proteome</keyword>
<evidence type="ECO:0000313" key="3">
    <source>
        <dbReference type="Proteomes" id="UP000014073"/>
    </source>
</evidence>
<reference evidence="2 3" key="1">
    <citation type="submission" date="2008-12" db="EMBL/GenBank/DDBJ databases">
        <authorList>
            <person name="Fulton L."/>
            <person name="Clifton S."/>
            <person name="Fulton B."/>
            <person name="Xu J."/>
            <person name="Minx P."/>
            <person name="Pepin K.H."/>
            <person name="Johnson M."/>
            <person name="Bhonagiri V."/>
            <person name="Nash W.E."/>
            <person name="Mardis E.R."/>
            <person name="Wilson R.K."/>
        </authorList>
    </citation>
    <scope>NUCLEOTIDE SEQUENCE [LARGE SCALE GENOMIC DNA]</scope>
    <source>
        <strain evidence="2 3">DSM 18228</strain>
    </source>
</reference>
<sequence length="43" mass="4937">MRANRPQKITPSTVRFSSIVREEISPSRTGKKKRESSQTPNLH</sequence>
<dbReference type="HOGENOM" id="CLU_3229497_0_0_10"/>
<accession>S0F902</accession>
<dbReference type="AlphaFoldDB" id="S0F902"/>
<feature type="compositionally biased region" description="Polar residues" evidence="1">
    <location>
        <begin position="7"/>
        <end position="16"/>
    </location>
</feature>
<comment type="caution">
    <text evidence="2">The sequence shown here is derived from an EMBL/GenBank/DDBJ whole genome shotgun (WGS) entry which is preliminary data.</text>
</comment>
<protein>
    <submittedName>
        <fullName evidence="2">Uncharacterized protein</fullName>
    </submittedName>
</protein>